<comment type="caution">
    <text evidence="4">The sequence shown here is derived from an EMBL/GenBank/DDBJ whole genome shotgun (WGS) entry which is preliminary data.</text>
</comment>
<dbReference type="SUPFAM" id="SSF69318">
    <property type="entry name" value="Integrin alpha N-terminal domain"/>
    <property type="match status" value="3"/>
</dbReference>
<sequence>MKRFSFLIYLPVALFLLFTQSCQKKTPPAFELLDGETTGIDFSNDLNPTKDFNIFRYMYFYNGGGIGAGDLNNDGWVDLVFTANMSDNKIFLNKGNMKFENVTEKSNFKGGKGWSNGVSIVDINQDGLLDIYVNQVGDFEVLKGHNLLFVCQKIGADGVPVYEEQSQKYGLDLIGFGTQAAFFDYDLDGDLDMFQLNHSVHQNGTFGSRDNFKGTIHPLAGDRFYVNNNGKFEEITQQAGIAADALGYGLGIGLGDFNFDGYPDMYIGNDFHENDYLYINQKNGSFADQLTSQIGHTSQFSMGVDVADLNNDFLDDIVSMDMLPYDREILKRSEGEDSYSTFFYKIQAGYGYQFSRNNLQLNRGDNTFSEIGLYANMFATDWSWSPLIFDFDNDGRKDLFVSNGIPKRVNDMDYINFISSEEVQNKLDQKQMDEKDISLDGKLPEIKIPNQFFKNNPNLAFEEIASQIANNQNSYSNGAIYADLDNDGDLDIVTNNINEKAYVYKNLADAYVPEQGHTRLYLKGKAQNLNAIGAKVLIFKKNETLYFEKFPVRAFQASMEIPMVMGLGNRAEVDSAYLIWPDRTFQKIRKEDLKDSLTISYKANLPVFDFEGFKNKYRPKTYFKDVSEILGVTVKHEENLFHEFEREALIPHKMSSEGPALAVADINHDGLEDFFIGSSQTSLAKVYLQQSNGKFKEIAQPDLQKDLNYEEVDAQWVDINGDSHVDLLVAEGGNQYAVGSEYIQPRLYLNDGKGLLKALGGAFPAVAMTEACIKAQDIDGDGRPEVFVGGRSVPFAYGKIPHSYLFKYNGKQFVDITAKTAPELSEVGLVKNAESVDLDKDGDMDLLLSLEWDGLCLFENQKGKLVKKMLTQERGWWNFTYTTDIDADGDLDIVAGNLGLNSRLKASPEQPVRLYVNDFDKNGSTDGLLTYYLGGQEILFANKTETQKQFPFMKKKFLLAKDFAKAEIKDLVGSTELEAAKTLEANYFSNAVLLNDGKGNFSIKALPYQAQFAPYFAAQAINANSDNLPDFLLMGNFYDCNVQMGRYDADYGTLLVNKGKGDFEVKPLGISIKGQVKRLKAIKIQGKTYILVVRNNDTLVVLSQV</sequence>
<keyword evidence="1 2" id="KW-0732">Signal</keyword>
<accession>A0ABT6Y4U4</accession>
<dbReference type="PROSITE" id="PS51257">
    <property type="entry name" value="PROKAR_LIPOPROTEIN"/>
    <property type="match status" value="1"/>
</dbReference>
<dbReference type="Pfam" id="PF13517">
    <property type="entry name" value="FG-GAP_3"/>
    <property type="match status" value="5"/>
</dbReference>
<evidence type="ECO:0000256" key="1">
    <source>
        <dbReference type="ARBA" id="ARBA00022729"/>
    </source>
</evidence>
<dbReference type="InterPro" id="IPR027039">
    <property type="entry name" value="Crtac1"/>
</dbReference>
<name>A0ABT6Y4U4_9BACT</name>
<evidence type="ECO:0000313" key="4">
    <source>
        <dbReference type="EMBL" id="MDI9858584.1"/>
    </source>
</evidence>
<evidence type="ECO:0000313" key="5">
    <source>
        <dbReference type="Proteomes" id="UP001236507"/>
    </source>
</evidence>
<dbReference type="InterPro" id="IPR011519">
    <property type="entry name" value="UnbV_ASPIC"/>
</dbReference>
<proteinExistence type="predicted"/>
<organism evidence="4 5">
    <name type="scientific">Flectobacillus roseus</name>
    <dbReference type="NCBI Taxonomy" id="502259"/>
    <lineage>
        <taxon>Bacteria</taxon>
        <taxon>Pseudomonadati</taxon>
        <taxon>Bacteroidota</taxon>
        <taxon>Cytophagia</taxon>
        <taxon>Cytophagales</taxon>
        <taxon>Flectobacillaceae</taxon>
        <taxon>Flectobacillus</taxon>
    </lineage>
</organism>
<feature type="chain" id="PRO_5045408178" evidence="2">
    <location>
        <begin position="25"/>
        <end position="1105"/>
    </location>
</feature>
<evidence type="ECO:0000256" key="2">
    <source>
        <dbReference type="SAM" id="SignalP"/>
    </source>
</evidence>
<dbReference type="Proteomes" id="UP001236507">
    <property type="component" value="Unassembled WGS sequence"/>
</dbReference>
<reference evidence="4 5" key="1">
    <citation type="submission" date="2023-05" db="EMBL/GenBank/DDBJ databases">
        <title>Novel species of genus Flectobacillus isolated from stream in China.</title>
        <authorList>
            <person name="Lu H."/>
        </authorList>
    </citation>
    <scope>NUCLEOTIDE SEQUENCE [LARGE SCALE GENOMIC DNA]</scope>
    <source>
        <strain evidence="4 5">KCTC 42575</strain>
    </source>
</reference>
<protein>
    <submittedName>
        <fullName evidence="4">VCBS repeat-containing protein</fullName>
    </submittedName>
</protein>
<evidence type="ECO:0000259" key="3">
    <source>
        <dbReference type="Pfam" id="PF07593"/>
    </source>
</evidence>
<dbReference type="Gene3D" id="2.130.10.130">
    <property type="entry name" value="Integrin alpha, N-terminal"/>
    <property type="match status" value="3"/>
</dbReference>
<dbReference type="RefSeq" id="WP_283343762.1">
    <property type="nucleotide sequence ID" value="NZ_JASHIF010000004.1"/>
</dbReference>
<dbReference type="PANTHER" id="PTHR16026:SF0">
    <property type="entry name" value="CARTILAGE ACIDIC PROTEIN 1"/>
    <property type="match status" value="1"/>
</dbReference>
<dbReference type="EMBL" id="JASHIF010000004">
    <property type="protein sequence ID" value="MDI9858584.1"/>
    <property type="molecule type" value="Genomic_DNA"/>
</dbReference>
<keyword evidence="5" id="KW-1185">Reference proteome</keyword>
<dbReference type="InterPro" id="IPR028994">
    <property type="entry name" value="Integrin_alpha_N"/>
</dbReference>
<dbReference type="PANTHER" id="PTHR16026">
    <property type="entry name" value="CARTILAGE ACIDIC PROTEIN 1"/>
    <property type="match status" value="1"/>
</dbReference>
<feature type="signal peptide" evidence="2">
    <location>
        <begin position="1"/>
        <end position="24"/>
    </location>
</feature>
<gene>
    <name evidence="4" type="ORF">QM524_05145</name>
</gene>
<dbReference type="Pfam" id="PF07593">
    <property type="entry name" value="UnbV_ASPIC"/>
    <property type="match status" value="1"/>
</dbReference>
<dbReference type="InterPro" id="IPR013517">
    <property type="entry name" value="FG-GAP"/>
</dbReference>
<feature type="domain" description="ASPIC/UnbV" evidence="3">
    <location>
        <begin position="531"/>
        <end position="590"/>
    </location>
</feature>